<dbReference type="SUPFAM" id="SSF55781">
    <property type="entry name" value="GAF domain-like"/>
    <property type="match status" value="1"/>
</dbReference>
<dbReference type="InterPro" id="IPR036890">
    <property type="entry name" value="HATPase_C_sf"/>
</dbReference>
<dbReference type="AlphaFoldDB" id="K2I5M3"/>
<comment type="catalytic activity">
    <reaction evidence="1">
        <text>ATP + protein L-histidine = ADP + protein N-phospho-L-histidine.</text>
        <dbReference type="EC" id="2.7.13.3"/>
    </reaction>
</comment>
<evidence type="ECO:0000256" key="3">
    <source>
        <dbReference type="ARBA" id="ARBA00022553"/>
    </source>
</evidence>
<dbReference type="OrthoDB" id="9795133at2"/>
<dbReference type="InterPro" id="IPR003661">
    <property type="entry name" value="HisK_dim/P_dom"/>
</dbReference>
<name>K2I5M3_9RHOB</name>
<dbReference type="SUPFAM" id="SSF55874">
    <property type="entry name" value="ATPase domain of HSP90 chaperone/DNA topoisomerase II/histidine kinase"/>
    <property type="match status" value="1"/>
</dbReference>
<dbReference type="Pfam" id="PF00512">
    <property type="entry name" value="HisKA"/>
    <property type="match status" value="1"/>
</dbReference>
<keyword evidence="6" id="KW-1185">Reference proteome</keyword>
<dbReference type="InterPro" id="IPR005467">
    <property type="entry name" value="His_kinase_dom"/>
</dbReference>
<dbReference type="EC" id="2.7.13.3" evidence="2"/>
<proteinExistence type="predicted"/>
<dbReference type="CDD" id="cd00075">
    <property type="entry name" value="HATPase"/>
    <property type="match status" value="1"/>
</dbReference>
<dbReference type="Pfam" id="PF02518">
    <property type="entry name" value="HATPase_c"/>
    <property type="match status" value="1"/>
</dbReference>
<dbReference type="SMART" id="SM00388">
    <property type="entry name" value="HisKA"/>
    <property type="match status" value="1"/>
</dbReference>
<dbReference type="CDD" id="cd00082">
    <property type="entry name" value="HisKA"/>
    <property type="match status" value="1"/>
</dbReference>
<dbReference type="InterPro" id="IPR003594">
    <property type="entry name" value="HATPase_dom"/>
</dbReference>
<dbReference type="eggNOG" id="COG2205">
    <property type="taxonomic scope" value="Bacteria"/>
</dbReference>
<reference evidence="5 6" key="1">
    <citation type="journal article" date="2012" name="J. Bacteriol.">
        <title>Draft Genome Sequence of Oceaniovalibus guishaninsula JLT2003T.</title>
        <authorList>
            <person name="Tang K."/>
            <person name="Liu K."/>
            <person name="Jiao N."/>
        </authorList>
    </citation>
    <scope>NUCLEOTIDE SEQUENCE [LARGE SCALE GENOMIC DNA]</scope>
    <source>
        <strain evidence="5 6">JLT2003</strain>
    </source>
</reference>
<dbReference type="Gene3D" id="3.30.450.40">
    <property type="match status" value="1"/>
</dbReference>
<dbReference type="EMBL" id="AMGO01000036">
    <property type="protein sequence ID" value="EKE44220.1"/>
    <property type="molecule type" value="Genomic_DNA"/>
</dbReference>
<dbReference type="PANTHER" id="PTHR43102:SF2">
    <property type="entry name" value="GAF DOMAIN-CONTAINING PROTEIN"/>
    <property type="match status" value="1"/>
</dbReference>
<dbReference type="SMART" id="SM00387">
    <property type="entry name" value="HATPase_c"/>
    <property type="match status" value="1"/>
</dbReference>
<sequence length="411" mass="42628">MDHCSYPVPSNDAARRAVLAELDLIARRDDPFFSHVTALTRQIFGTPIAFVGLIHDEVQDFLALDGADQRQSPRRASMCAFTVAVKRTIVLPDTLADPRFRHHPAVTEAPHLRFSASAPVVLASGFCLGTVCAVDVVPHDPPSDAQVAALESVAAMIARFVEVPKEPDAAQAARLAAVAERAQAEFLALIGHELRTPLNGITGLAQCLDPDDPATGDIAEAIGASAGHLDAIVGAILSFTELGSGDVQLQDETVGLDEVLDSVAQTALPQAKAAGKRLGFPPPTGIAVLADRARLELALTCLVTNVLIHGGTDCSLTVAPDADGHLAIAVTDNGPGIAAGRTQAALSAFAVGEDVHQRRADGLGLGLPLARRIAELHGGNLALGMDGPGLTATLTLPAWRLAVANADDRAA</sequence>
<dbReference type="InterPro" id="IPR004358">
    <property type="entry name" value="Sig_transdc_His_kin-like_C"/>
</dbReference>
<accession>K2I5M3</accession>
<evidence type="ECO:0000313" key="5">
    <source>
        <dbReference type="EMBL" id="EKE44220.1"/>
    </source>
</evidence>
<dbReference type="PANTHER" id="PTHR43102">
    <property type="entry name" value="SLR1143 PROTEIN"/>
    <property type="match status" value="1"/>
</dbReference>
<evidence type="ECO:0000313" key="6">
    <source>
        <dbReference type="Proteomes" id="UP000006765"/>
    </source>
</evidence>
<evidence type="ECO:0000256" key="2">
    <source>
        <dbReference type="ARBA" id="ARBA00012438"/>
    </source>
</evidence>
<dbReference type="SUPFAM" id="SSF47384">
    <property type="entry name" value="Homodimeric domain of signal transducing histidine kinase"/>
    <property type="match status" value="1"/>
</dbReference>
<comment type="caution">
    <text evidence="5">The sequence shown here is derived from an EMBL/GenBank/DDBJ whole genome shotgun (WGS) entry which is preliminary data.</text>
</comment>
<gene>
    <name evidence="5" type="ORF">OCGS_1736</name>
</gene>
<dbReference type="PRINTS" id="PR00344">
    <property type="entry name" value="BCTRLSENSOR"/>
</dbReference>
<dbReference type="Proteomes" id="UP000006765">
    <property type="component" value="Unassembled WGS sequence"/>
</dbReference>
<organism evidence="5 6">
    <name type="scientific">Oceaniovalibus guishaninsula JLT2003</name>
    <dbReference type="NCBI Taxonomy" id="1231392"/>
    <lineage>
        <taxon>Bacteria</taxon>
        <taxon>Pseudomonadati</taxon>
        <taxon>Pseudomonadota</taxon>
        <taxon>Alphaproteobacteria</taxon>
        <taxon>Rhodobacterales</taxon>
        <taxon>Roseobacteraceae</taxon>
        <taxon>Oceaniovalibus</taxon>
    </lineage>
</organism>
<dbReference type="Gene3D" id="1.10.287.130">
    <property type="match status" value="1"/>
</dbReference>
<keyword evidence="3" id="KW-0597">Phosphoprotein</keyword>
<dbReference type="InterPro" id="IPR029016">
    <property type="entry name" value="GAF-like_dom_sf"/>
</dbReference>
<dbReference type="InterPro" id="IPR036097">
    <property type="entry name" value="HisK_dim/P_sf"/>
</dbReference>
<evidence type="ECO:0000256" key="1">
    <source>
        <dbReference type="ARBA" id="ARBA00000085"/>
    </source>
</evidence>
<dbReference type="Gene3D" id="3.30.565.10">
    <property type="entry name" value="Histidine kinase-like ATPase, C-terminal domain"/>
    <property type="match status" value="1"/>
</dbReference>
<dbReference type="RefSeq" id="WP_007426888.1">
    <property type="nucleotide sequence ID" value="NZ_AMGO01000036.1"/>
</dbReference>
<protein>
    <recommendedName>
        <fullName evidence="2">histidine kinase</fullName>
        <ecNumber evidence="2">2.7.13.3</ecNumber>
    </recommendedName>
</protein>
<dbReference type="STRING" id="1231392.OCGS_1736"/>
<feature type="domain" description="Histidine kinase" evidence="4">
    <location>
        <begin position="189"/>
        <end position="400"/>
    </location>
</feature>
<dbReference type="GO" id="GO:0000155">
    <property type="term" value="F:phosphorelay sensor kinase activity"/>
    <property type="evidence" value="ECO:0007669"/>
    <property type="project" value="InterPro"/>
</dbReference>
<dbReference type="PROSITE" id="PS50109">
    <property type="entry name" value="HIS_KIN"/>
    <property type="match status" value="1"/>
</dbReference>
<evidence type="ECO:0000259" key="4">
    <source>
        <dbReference type="PROSITE" id="PS50109"/>
    </source>
</evidence>